<feature type="region of interest" description="Disordered" evidence="1">
    <location>
        <begin position="57"/>
        <end position="91"/>
    </location>
</feature>
<dbReference type="AlphaFoldDB" id="A0A847UH62"/>
<reference evidence="2" key="1">
    <citation type="submission" date="2019-12" db="EMBL/GenBank/DDBJ databases">
        <title>Whole-genome sequence of Halomicrobium mukohataei pws1.</title>
        <authorList>
            <person name="Verma D.K."/>
            <person name="Gopal K."/>
            <person name="Prasad E.S."/>
        </authorList>
    </citation>
    <scope>NUCLEOTIDE SEQUENCE</scope>
    <source>
        <strain evidence="2">Pws1</strain>
    </source>
</reference>
<comment type="caution">
    <text evidence="2">The sequence shown here is derived from an EMBL/GenBank/DDBJ whole genome shotgun (WGS) entry which is preliminary data.</text>
</comment>
<organism evidence="2 3">
    <name type="scientific">Halomicrobium mukohataei</name>
    <dbReference type="NCBI Taxonomy" id="57705"/>
    <lineage>
        <taxon>Archaea</taxon>
        <taxon>Methanobacteriati</taxon>
        <taxon>Methanobacteriota</taxon>
        <taxon>Stenosarchaea group</taxon>
        <taxon>Halobacteria</taxon>
        <taxon>Halobacteriales</taxon>
        <taxon>Haloarculaceae</taxon>
        <taxon>Halomicrobium</taxon>
    </lineage>
</organism>
<dbReference type="InterPro" id="IPR055811">
    <property type="entry name" value="DUF7387"/>
</dbReference>
<evidence type="ECO:0000313" key="3">
    <source>
        <dbReference type="Proteomes" id="UP000608662"/>
    </source>
</evidence>
<sequence>MARADPGDRDPEGREIRLLENPNGQWTARDLEVGISTQGDTRTEALDALDDVVAAVEGDGGHEPMDEEIRELGVDPEAARSQGDELPDVLK</sequence>
<dbReference type="RefSeq" id="WP_170094134.1">
    <property type="nucleotide sequence ID" value="NZ_WOYG01000001.1"/>
</dbReference>
<dbReference type="EMBL" id="WOYG01000001">
    <property type="protein sequence ID" value="NLV10438.1"/>
    <property type="molecule type" value="Genomic_DNA"/>
</dbReference>
<dbReference type="Proteomes" id="UP000608662">
    <property type="component" value="Unassembled WGS sequence"/>
</dbReference>
<proteinExistence type="predicted"/>
<name>A0A847UH62_9EURY</name>
<dbReference type="OrthoDB" id="201961at2157"/>
<accession>A0A847UH62</accession>
<dbReference type="Pfam" id="PF24113">
    <property type="entry name" value="DUF7387"/>
    <property type="match status" value="1"/>
</dbReference>
<evidence type="ECO:0000256" key="1">
    <source>
        <dbReference type="SAM" id="MobiDB-lite"/>
    </source>
</evidence>
<gene>
    <name evidence="2" type="ORF">GOC74_10915</name>
</gene>
<protein>
    <submittedName>
        <fullName evidence="2">Type II toxin-antitoxin system HicB family antitoxin</fullName>
    </submittedName>
</protein>
<evidence type="ECO:0000313" key="2">
    <source>
        <dbReference type="EMBL" id="NLV10438.1"/>
    </source>
</evidence>